<protein>
    <submittedName>
        <fullName evidence="1">Uncharacterized protein</fullName>
    </submittedName>
</protein>
<proteinExistence type="predicted"/>
<accession>A0A0F8XNX9</accession>
<feature type="non-terminal residue" evidence="1">
    <location>
        <position position="1"/>
    </location>
</feature>
<dbReference type="AlphaFoldDB" id="A0A0F8XNX9"/>
<organism evidence="1">
    <name type="scientific">marine sediment metagenome</name>
    <dbReference type="NCBI Taxonomy" id="412755"/>
    <lineage>
        <taxon>unclassified sequences</taxon>
        <taxon>metagenomes</taxon>
        <taxon>ecological metagenomes</taxon>
    </lineage>
</organism>
<reference evidence="1" key="1">
    <citation type="journal article" date="2015" name="Nature">
        <title>Complex archaea that bridge the gap between prokaryotes and eukaryotes.</title>
        <authorList>
            <person name="Spang A."/>
            <person name="Saw J.H."/>
            <person name="Jorgensen S.L."/>
            <person name="Zaremba-Niedzwiedzka K."/>
            <person name="Martijn J."/>
            <person name="Lind A.E."/>
            <person name="van Eijk R."/>
            <person name="Schleper C."/>
            <person name="Guy L."/>
            <person name="Ettema T.J."/>
        </authorList>
    </citation>
    <scope>NUCLEOTIDE SEQUENCE</scope>
</reference>
<gene>
    <name evidence="1" type="ORF">LCGC14_3000190</name>
</gene>
<name>A0A0F8XNX9_9ZZZZ</name>
<dbReference type="EMBL" id="LAZR01061798">
    <property type="protein sequence ID" value="KKK62850.1"/>
    <property type="molecule type" value="Genomic_DNA"/>
</dbReference>
<comment type="caution">
    <text evidence="1">The sequence shown here is derived from an EMBL/GenBank/DDBJ whole genome shotgun (WGS) entry which is preliminary data.</text>
</comment>
<sequence length="66" mass="7284">VVTIVFTTGPTTQIGEIVIKNILVIMVYEAALRNGSIVLHPNCSSPNEPTRYEPYLYSTSIETCLI</sequence>
<evidence type="ECO:0000313" key="1">
    <source>
        <dbReference type="EMBL" id="KKK62850.1"/>
    </source>
</evidence>